<dbReference type="InterPro" id="IPR039551">
    <property type="entry name" value="Cho/carn_acyl_trans"/>
</dbReference>
<keyword evidence="3" id="KW-0012">Acyltransferase</keyword>
<reference evidence="6 7" key="1">
    <citation type="submission" date="2018-11" db="EMBL/GenBank/DDBJ databases">
        <authorList>
            <consortium name="Pathogen Informatics"/>
        </authorList>
    </citation>
    <scope>NUCLEOTIDE SEQUENCE [LARGE SCALE GENOMIC DNA]</scope>
</reference>
<dbReference type="GO" id="GO:0004095">
    <property type="term" value="F:carnitine O-palmitoyltransferase activity"/>
    <property type="evidence" value="ECO:0007669"/>
    <property type="project" value="TreeGrafter"/>
</dbReference>
<dbReference type="GO" id="GO:0006635">
    <property type="term" value="P:fatty acid beta-oxidation"/>
    <property type="evidence" value="ECO:0007669"/>
    <property type="project" value="TreeGrafter"/>
</dbReference>
<evidence type="ECO:0000256" key="3">
    <source>
        <dbReference type="ARBA" id="ARBA00023315"/>
    </source>
</evidence>
<proteinExistence type="inferred from homology"/>
<evidence type="ECO:0000313" key="7">
    <source>
        <dbReference type="Proteomes" id="UP000270924"/>
    </source>
</evidence>
<dbReference type="OMA" id="KGRTECI"/>
<organism evidence="6 7">
    <name type="scientific">Wuchereria bancrofti</name>
    <dbReference type="NCBI Taxonomy" id="6293"/>
    <lineage>
        <taxon>Eukaryota</taxon>
        <taxon>Metazoa</taxon>
        <taxon>Ecdysozoa</taxon>
        <taxon>Nematoda</taxon>
        <taxon>Chromadorea</taxon>
        <taxon>Rhabditida</taxon>
        <taxon>Spirurina</taxon>
        <taxon>Spiruromorpha</taxon>
        <taxon>Filarioidea</taxon>
        <taxon>Onchocercidae</taxon>
        <taxon>Wuchereria</taxon>
    </lineage>
</organism>
<dbReference type="InterPro" id="IPR042231">
    <property type="entry name" value="Cho/carn_acyl_trans_2"/>
</dbReference>
<dbReference type="AlphaFoldDB" id="A0A3P7DW65"/>
<comment type="similarity">
    <text evidence="1">Belongs to the carnitine/choline acetyltransferase family.</text>
</comment>
<dbReference type="Proteomes" id="UP000270924">
    <property type="component" value="Unassembled WGS sequence"/>
</dbReference>
<dbReference type="PANTHER" id="PTHR22589">
    <property type="entry name" value="CARNITINE O-ACYLTRANSFERASE"/>
    <property type="match status" value="1"/>
</dbReference>
<keyword evidence="7" id="KW-1185">Reference proteome</keyword>
<dbReference type="PANTHER" id="PTHR22589:SF16">
    <property type="entry name" value="CARNITINE O-PALMITOYLTRANSFERASE 2, MITOCHONDRIAL"/>
    <property type="match status" value="1"/>
</dbReference>
<evidence type="ECO:0000256" key="1">
    <source>
        <dbReference type="ARBA" id="ARBA00005232"/>
    </source>
</evidence>
<evidence type="ECO:0000256" key="4">
    <source>
        <dbReference type="PIRSR" id="PIRSR600542-1"/>
    </source>
</evidence>
<dbReference type="Pfam" id="PF00755">
    <property type="entry name" value="Carn_acyltransf"/>
    <property type="match status" value="1"/>
</dbReference>
<dbReference type="OrthoDB" id="240216at2759"/>
<dbReference type="EMBL" id="UYWW01000262">
    <property type="protein sequence ID" value="VDM07914.1"/>
    <property type="molecule type" value="Genomic_DNA"/>
</dbReference>
<evidence type="ECO:0000313" key="6">
    <source>
        <dbReference type="EMBL" id="VDM07914.1"/>
    </source>
</evidence>
<protein>
    <recommendedName>
        <fullName evidence="5">Choline/carnitine acyltransferase domain-containing protein</fullName>
    </recommendedName>
</protein>
<accession>A0A3P7DW65</accession>
<dbReference type="InterPro" id="IPR000542">
    <property type="entry name" value="Carn_acyl_trans"/>
</dbReference>
<dbReference type="GO" id="GO:0005739">
    <property type="term" value="C:mitochondrion"/>
    <property type="evidence" value="ECO:0007669"/>
    <property type="project" value="TreeGrafter"/>
</dbReference>
<gene>
    <name evidence="6" type="ORF">WBA_LOCUS1300</name>
</gene>
<keyword evidence="2" id="KW-0808">Transferase</keyword>
<dbReference type="InParanoid" id="A0A3P7DW65"/>
<dbReference type="Gene3D" id="3.30.559.10">
    <property type="entry name" value="Chloramphenicol acetyltransferase-like domain"/>
    <property type="match status" value="1"/>
</dbReference>
<dbReference type="InterPro" id="IPR023213">
    <property type="entry name" value="CAT-like_dom_sf"/>
</dbReference>
<evidence type="ECO:0000259" key="5">
    <source>
        <dbReference type="Pfam" id="PF00755"/>
    </source>
</evidence>
<dbReference type="Gene3D" id="3.30.559.70">
    <property type="entry name" value="Choline/Carnitine o-acyltransferase, domain 2"/>
    <property type="match status" value="1"/>
</dbReference>
<evidence type="ECO:0000256" key="2">
    <source>
        <dbReference type="ARBA" id="ARBA00022679"/>
    </source>
</evidence>
<feature type="active site" description="Proton acceptor" evidence="4">
    <location>
        <position position="765"/>
    </location>
</feature>
<dbReference type="FunCoup" id="A0A3P7DW65">
    <property type="interactions" value="1252"/>
</dbReference>
<name>A0A3P7DW65_WUCBA</name>
<feature type="domain" description="Choline/carnitine acyltransferase" evidence="5">
    <location>
        <begin position="442"/>
        <end position="1031"/>
    </location>
</feature>
<dbReference type="SUPFAM" id="SSF52777">
    <property type="entry name" value="CoA-dependent acyltransferases"/>
    <property type="match status" value="2"/>
</dbReference>
<sequence length="1044" mass="117870">MENKPMNLGTARNRISTLKYSQLRKIAKRYSVNANQKKEVLIMELSKVWPHSECNKENIIPKKTTESKVTLSCSSKSSLNDTLNQTFTIERDNDNDMDDVDLSTAKLTAANGNSIEKKNILQRSQEANFLPLNVSNSSRKMEQNISTPCKDKSVARGAQIHDDLVVARFAALHQKLAEKQPTLQEADANVKRKFAEHERSVPDTFKRLATPKVLKKAEPETEVAWETTGHQFKNVDEDPSKMDFSFPKLYGTKNASTTIQYCSNVGVKKLTKNLNIKQVRRSPRLAQLTNSITVPQLSTRLQRLANPKGKNSEVLLTESEKKALRKYGRRYVPYRHLIPYVDTTKMTDSQFHEAKKLGQVQTLTAISASRTETRQQLRLKRDEARERILKAKRGSLRKGISLIRLREMSTSCVAQKLSGDDYQYVHKSDIPTYHFQRSLRRLPIPKLSDSCRRLTESAEAILPKGELELLKELVKDFVAHDGPELQRELILHDKRNLHTSFISEPWFDMYLSDRLPCPVNYNPFMVYAPDPDPVYNDQLTRATNLIISYGRIKRALDAECLAPEIYYMSPKTATSTSFKWVCKNLSENLRWYGAAAFGAFPLDMSQYKSLFGGSRIPQKEKDWLMRCADSKHFIVLHGGRIYSVDLFDKNGSIVPAEQVQACLSIILSEQSHLKSEECIGSLTSLGRDQWAKARSELSSIGNNSASLALIDNSLFALCLDPPRSDNLNQLTENLLSGGDARNRWFDKCFQLIVDAQGTAAINFEHSWGDGVAVLRLMEESFRDAKQNHFVHSKQTFNARAHLGSHLRPIDFMLTDSIRQKIQEAQARHVAIGSRICFSSAEYFDLNRQTIKRSKLSPDSVIQLAIQLTFYKLFKEFVPSYESCSTAAFLKGRTECIRSATSATTNTVLAIESNKGNIGELLRKCTAVHSQLVKEAATGQGFDRHLMGLRCTAERLGWLQPKLFSSDIYKYMNRFILSTSTLSTETITIGGFGPVVPDGFGIGYNVLNSKMGALISSYKDQRSADAFADSLVESLDILKNIIIKQ</sequence>